<feature type="compositionally biased region" description="Basic residues" evidence="1">
    <location>
        <begin position="100"/>
        <end position="111"/>
    </location>
</feature>
<feature type="region of interest" description="Disordered" evidence="1">
    <location>
        <begin position="393"/>
        <end position="578"/>
    </location>
</feature>
<feature type="compositionally biased region" description="Basic and acidic residues" evidence="1">
    <location>
        <begin position="1590"/>
        <end position="1601"/>
    </location>
</feature>
<reference evidence="3 4" key="1">
    <citation type="submission" date="2021-06" db="EMBL/GenBank/DDBJ databases">
        <title>Chromosome-level genome assembly of the red-tail catfish (Hemibagrus wyckioides).</title>
        <authorList>
            <person name="Shao F."/>
        </authorList>
    </citation>
    <scope>NUCLEOTIDE SEQUENCE [LARGE SCALE GENOMIC DNA]</scope>
    <source>
        <strain evidence="3">EC202008001</strain>
        <tissue evidence="3">Blood</tissue>
    </source>
</reference>
<proteinExistence type="predicted"/>
<feature type="compositionally biased region" description="Basic and acidic residues" evidence="1">
    <location>
        <begin position="434"/>
        <end position="451"/>
    </location>
</feature>
<feature type="compositionally biased region" description="Low complexity" evidence="1">
    <location>
        <begin position="1185"/>
        <end position="1200"/>
    </location>
</feature>
<dbReference type="EMBL" id="JAHKSW010000024">
    <property type="protein sequence ID" value="KAG7316993.1"/>
    <property type="molecule type" value="Genomic_DNA"/>
</dbReference>
<keyword evidence="4" id="KW-1185">Reference proteome</keyword>
<evidence type="ECO:0000256" key="1">
    <source>
        <dbReference type="SAM" id="MobiDB-lite"/>
    </source>
</evidence>
<feature type="region of interest" description="Disordered" evidence="1">
    <location>
        <begin position="639"/>
        <end position="672"/>
    </location>
</feature>
<dbReference type="SUPFAM" id="SSF52540">
    <property type="entry name" value="P-loop containing nucleoside triphosphate hydrolases"/>
    <property type="match status" value="1"/>
</dbReference>
<dbReference type="Gene3D" id="3.40.50.300">
    <property type="entry name" value="P-loop containing nucleotide triphosphate hydrolases"/>
    <property type="match status" value="2"/>
</dbReference>
<feature type="region of interest" description="Disordered" evidence="1">
    <location>
        <begin position="717"/>
        <end position="739"/>
    </location>
</feature>
<organism evidence="3 4">
    <name type="scientific">Hemibagrus wyckioides</name>
    <dbReference type="NCBI Taxonomy" id="337641"/>
    <lineage>
        <taxon>Eukaryota</taxon>
        <taxon>Metazoa</taxon>
        <taxon>Chordata</taxon>
        <taxon>Craniata</taxon>
        <taxon>Vertebrata</taxon>
        <taxon>Euteleostomi</taxon>
        <taxon>Actinopterygii</taxon>
        <taxon>Neopterygii</taxon>
        <taxon>Teleostei</taxon>
        <taxon>Ostariophysi</taxon>
        <taxon>Siluriformes</taxon>
        <taxon>Bagridae</taxon>
        <taxon>Hemibagrus</taxon>
    </lineage>
</organism>
<feature type="region of interest" description="Disordered" evidence="1">
    <location>
        <begin position="1066"/>
        <end position="1095"/>
    </location>
</feature>
<dbReference type="GO" id="GO:0005634">
    <property type="term" value="C:nucleus"/>
    <property type="evidence" value="ECO:0007669"/>
    <property type="project" value="TreeGrafter"/>
</dbReference>
<feature type="compositionally biased region" description="Basic and acidic residues" evidence="1">
    <location>
        <begin position="515"/>
        <end position="533"/>
    </location>
</feature>
<dbReference type="SMART" id="SM00382">
    <property type="entry name" value="AAA"/>
    <property type="match status" value="1"/>
</dbReference>
<gene>
    <name evidence="3" type="ORF">KOW79_019291</name>
</gene>
<feature type="region of interest" description="Disordered" evidence="1">
    <location>
        <begin position="346"/>
        <end position="376"/>
    </location>
</feature>
<evidence type="ECO:0000313" key="4">
    <source>
        <dbReference type="Proteomes" id="UP000824219"/>
    </source>
</evidence>
<dbReference type="GO" id="GO:0003677">
    <property type="term" value="F:DNA binding"/>
    <property type="evidence" value="ECO:0007669"/>
    <property type="project" value="TreeGrafter"/>
</dbReference>
<dbReference type="InterPro" id="IPR003959">
    <property type="entry name" value="ATPase_AAA_core"/>
</dbReference>
<dbReference type="GO" id="GO:0005524">
    <property type="term" value="F:ATP binding"/>
    <property type="evidence" value="ECO:0007669"/>
    <property type="project" value="InterPro"/>
</dbReference>
<protein>
    <recommendedName>
        <fullName evidence="2">AAA+ ATPase domain-containing protein</fullName>
    </recommendedName>
</protein>
<feature type="compositionally biased region" description="Basic residues" evidence="1">
    <location>
        <begin position="470"/>
        <end position="480"/>
    </location>
</feature>
<dbReference type="GO" id="GO:0016887">
    <property type="term" value="F:ATP hydrolysis activity"/>
    <property type="evidence" value="ECO:0007669"/>
    <property type="project" value="InterPro"/>
</dbReference>
<feature type="compositionally biased region" description="Basic and acidic residues" evidence="1">
    <location>
        <begin position="1066"/>
        <end position="1080"/>
    </location>
</feature>
<dbReference type="PANTHER" id="PTHR23389">
    <property type="entry name" value="CHROMOSOME TRANSMISSION FIDELITY FACTOR 18"/>
    <property type="match status" value="1"/>
</dbReference>
<dbReference type="PANTHER" id="PTHR23389:SF21">
    <property type="entry name" value="ATPASE FAMILY AAA DOMAIN-CONTAINING PROTEIN 5"/>
    <property type="match status" value="1"/>
</dbReference>
<feature type="compositionally biased region" description="Polar residues" evidence="1">
    <location>
        <begin position="1174"/>
        <end position="1184"/>
    </location>
</feature>
<feature type="region of interest" description="Disordered" evidence="1">
    <location>
        <begin position="747"/>
        <end position="766"/>
    </location>
</feature>
<feature type="region of interest" description="Disordered" evidence="1">
    <location>
        <begin position="1"/>
        <end position="245"/>
    </location>
</feature>
<dbReference type="OrthoDB" id="9996895at2759"/>
<feature type="compositionally biased region" description="Basic residues" evidence="1">
    <location>
        <begin position="217"/>
        <end position="228"/>
    </location>
</feature>
<feature type="region of interest" description="Disordered" evidence="1">
    <location>
        <begin position="914"/>
        <end position="1008"/>
    </location>
</feature>
<dbReference type="InterPro" id="IPR003593">
    <property type="entry name" value="AAA+_ATPase"/>
</dbReference>
<dbReference type="InterPro" id="IPR027417">
    <property type="entry name" value="P-loop_NTPase"/>
</dbReference>
<dbReference type="Proteomes" id="UP000824219">
    <property type="component" value="Linkage Group LG24"/>
</dbReference>
<feature type="compositionally biased region" description="Basic and acidic residues" evidence="1">
    <location>
        <begin position="348"/>
        <end position="358"/>
    </location>
</feature>
<evidence type="ECO:0000313" key="3">
    <source>
        <dbReference type="EMBL" id="KAG7316993.1"/>
    </source>
</evidence>
<feature type="compositionally biased region" description="Basic and acidic residues" evidence="1">
    <location>
        <begin position="1255"/>
        <end position="1270"/>
    </location>
</feature>
<name>A0A9D3N919_9TELE</name>
<feature type="region of interest" description="Disordered" evidence="1">
    <location>
        <begin position="1540"/>
        <end position="1605"/>
    </location>
</feature>
<feature type="compositionally biased region" description="Polar residues" evidence="1">
    <location>
        <begin position="359"/>
        <end position="369"/>
    </location>
</feature>
<evidence type="ECO:0000259" key="2">
    <source>
        <dbReference type="SMART" id="SM00382"/>
    </source>
</evidence>
<feature type="compositionally biased region" description="Acidic residues" evidence="1">
    <location>
        <begin position="199"/>
        <end position="211"/>
    </location>
</feature>
<feature type="domain" description="AAA+ ATPase" evidence="2">
    <location>
        <begin position="1102"/>
        <end position="1337"/>
    </location>
</feature>
<dbReference type="GO" id="GO:0061860">
    <property type="term" value="F:DNA clamp unloader activity"/>
    <property type="evidence" value="ECO:0007669"/>
    <property type="project" value="TreeGrafter"/>
</dbReference>
<dbReference type="Pfam" id="PF00004">
    <property type="entry name" value="AAA"/>
    <property type="match status" value="1"/>
</dbReference>
<feature type="region of interest" description="Disordered" evidence="1">
    <location>
        <begin position="1174"/>
        <end position="1270"/>
    </location>
</feature>
<feature type="compositionally biased region" description="Low complexity" evidence="1">
    <location>
        <begin position="71"/>
        <end position="82"/>
    </location>
</feature>
<comment type="caution">
    <text evidence="3">The sequence shown here is derived from an EMBL/GenBank/DDBJ whole genome shotgun (WGS) entry which is preliminary data.</text>
</comment>
<sequence length="1811" mass="200586">MAGLVAMAAGLEDFEATQPCKKSRKDDEPPPAATPKTITNYFMPLPKPVDKPFSPPRSNNIMDYFRKPAASQEKTTSSQKSSPLQSKESHCEEVSPKVSRAPRQKRTRKTKEKQNKLKEEHEEEEKDVLADNCILESPDESLIKEGGSPSVQTNNENGADEEPLKSKNATDTSTDERKAKVQNPKRKNLASQSQTDDNFVNDDDDDDDASAQEDKCRVKRSAVRRNRKANVGQSDTCDTEQDQSLHDASMEVNVDETSMLSCSTVTVSFEEFVQSQMQNQDEVAADAKSETCAVESSETKPCTDASDPVIVAVSPRTLTVQAEVHPISPNHETVKGPQLKVASIFTRNKKDSQLKDSKQPSSDNPQVSTDILPGLKRKSNVVLHEEDLELAVVESSSTPKCTQEERKQFMNAFKQPGLDGSKAKPSKGLSKSKPAKENASETPEPEKKADETDPDPTVLEQDTEQQKAKAFGKKRGRKSVKKDQTDQSEEVPVTPMQEEPPASVEVENKTGLGDDGDKQCVKELRRSTREQTRRQAAPAPERNPSPRKTRSREKAETPAASHQDDVTPASTPKSHRVRKNVYKAEMLYPLNKRESPIRMRFTRVFPSSATKNGDFEILSPLSALNQESNSMRKQAKKLVQKAKALQKSKQSAAGEKPAVRRSTRSKESSQINYCEDEDSVVFLEDVITSSPAPATQDGGNSQKKLRSLNDVLGKNMLPSKALKNTPASKHGSVLVERKSQRPSAIISLLDDSSREGSENSQDDEQFRAKREFLKSGLPESFKKQIAKMAANREAYAQACTSFQSVVHVQQRPMDCSMWTLPWPENPFLSCLKECSNTPSTPFVLLEDCASNYTVPAQRTCRVEGSGRRENFTEPVRERLLEEISISNPSFPVQRFFTRFLKRHQQEYVQAAITEAEGGSKAAPTESIGGKRKRVDEGERAGRLAKKQKSVHKQEDTIVIEDSPGSADGGTPEATDSVVRSSGRRRRSLRNKQGTEDEPKPKEDKKQCDAVIILDSPTSESCAKDCGTEDVPWTEKYQPQQSSDIIGNTASVRKLHSWLKEWKLRADREERTRQQEKKHEDDSNDSWLGGDGNEGMEDAEDMLCNTLLITGPTGVGKTAAVYACAQELGFKVFEVNCSSQRSGRQILSQLKEATQSHQVDIHGVNAHKPTYFNSYSTGSLSTKPGSSPRKVNSPRRVVSSPRKPPQSPRGATSRKGSLAPKSLANFFKMSGRPTGKGDTSEDKKAQTSCPKSGKVTKADCKSQETKASSEEQSKRTATSLILFEEVDVIFDDDSGFLAAVKTFMTTTKRPVILTTSDPTFSAMFDGYFDEILFKAPSLVDMTSYLQLLCLVENVRTDMQDLSCLLHWNGCDVRQSLLHLQFWTRSGGGRQVPRPFLQTGASEGEIKNEAAKGVANGDVLPPATVPHCHTGCTESSLGLLNTQQEKGVEGLLKGEPSAVDRTIWFNLLSEAERRGVNLLYSNLEVLLPLPIRPLPDPVNRQRLPSNTEPQTGLIARYNNMVEQEEHSDGSSPLKVSCRMRRKKQLNTDTKSALQSDSESEDGFLSLPKPSSDTKPAQDEAAQDPPASKAVKVKVELSDSEKKKSQPVSRCLSSLAEYLDHMSFLDSSLHHEPPQTEGACRPQDFTGAGAEVKCGMTDEVCLEGGGHVNGFDSEEIQAVLGSLSFSKCKARISEAWNKVQELDEPTRKETVEELTLPVASHRQRFGLSHSKLLEPRVMDTRKEVMNTVLTSRSFSTQGNKVATSVDYLPYLRTICRSERLKEQGKVKRRFMHYLDTIHLELPKSTLLHLASDFP</sequence>
<dbReference type="CDD" id="cd00009">
    <property type="entry name" value="AAA"/>
    <property type="match status" value="1"/>
</dbReference>
<feature type="compositionally biased region" description="Basic and acidic residues" evidence="1">
    <location>
        <begin position="992"/>
        <end position="1007"/>
    </location>
</feature>
<feature type="compositionally biased region" description="Polar residues" evidence="1">
    <location>
        <begin position="1544"/>
        <end position="1554"/>
    </location>
</feature>
<accession>A0A9D3N919</accession>